<proteinExistence type="predicted"/>
<dbReference type="Proteomes" id="UP000187455">
    <property type="component" value="Unassembled WGS sequence"/>
</dbReference>
<evidence type="ECO:0000313" key="2">
    <source>
        <dbReference type="Proteomes" id="UP000187455"/>
    </source>
</evidence>
<keyword evidence="2" id="KW-1185">Reference proteome</keyword>
<organism evidence="1 2">
    <name type="scientific">Smittium mucronatum</name>
    <dbReference type="NCBI Taxonomy" id="133383"/>
    <lineage>
        <taxon>Eukaryota</taxon>
        <taxon>Fungi</taxon>
        <taxon>Fungi incertae sedis</taxon>
        <taxon>Zoopagomycota</taxon>
        <taxon>Kickxellomycotina</taxon>
        <taxon>Harpellomycetes</taxon>
        <taxon>Harpellales</taxon>
        <taxon>Legeriomycetaceae</taxon>
        <taxon>Smittium</taxon>
    </lineage>
</organism>
<evidence type="ECO:0000313" key="1">
    <source>
        <dbReference type="EMBL" id="OLY83879.1"/>
    </source>
</evidence>
<dbReference type="OrthoDB" id="5512589at2759"/>
<name>A0A1R0H3X3_9FUNG</name>
<comment type="caution">
    <text evidence="1">The sequence shown here is derived from an EMBL/GenBank/DDBJ whole genome shotgun (WGS) entry which is preliminary data.</text>
</comment>
<gene>
    <name evidence="1" type="ORF">AYI68_g1972</name>
</gene>
<dbReference type="AlphaFoldDB" id="A0A1R0H3X3"/>
<reference evidence="1 2" key="1">
    <citation type="journal article" date="2016" name="Mol. Biol. Evol.">
        <title>Genome-Wide Survey of Gut Fungi (Harpellales) Reveals the First Horizontally Transferred Ubiquitin Gene from a Mosquito Host.</title>
        <authorList>
            <person name="Wang Y."/>
            <person name="White M.M."/>
            <person name="Kvist S."/>
            <person name="Moncalvo J.M."/>
        </authorList>
    </citation>
    <scope>NUCLEOTIDE SEQUENCE [LARGE SCALE GENOMIC DNA]</scope>
    <source>
        <strain evidence="1 2">ALG-7-W6</strain>
    </source>
</reference>
<dbReference type="EMBL" id="LSSL01000714">
    <property type="protein sequence ID" value="OLY83879.1"/>
    <property type="molecule type" value="Genomic_DNA"/>
</dbReference>
<accession>A0A1R0H3X3</accession>
<sequence>MDFDNYLDKEYANGLFKMMSEYEDKPIFYGGLIKNHGVLYMQRRFYGVTRNLLQKICKGIKNIDFSRYEDEWFGKVVDYVRNDIQNSDKKKDMFFMGMDESKVWHKSFKDKGVYLHLGRGLSKSEK</sequence>
<protein>
    <submittedName>
        <fullName evidence="1">Uncharacterized protein</fullName>
    </submittedName>
</protein>